<feature type="transmembrane region" description="Helical" evidence="6">
    <location>
        <begin position="381"/>
        <end position="400"/>
    </location>
</feature>
<evidence type="ECO:0000256" key="1">
    <source>
        <dbReference type="ARBA" id="ARBA00004141"/>
    </source>
</evidence>
<evidence type="ECO:0000256" key="6">
    <source>
        <dbReference type="SAM" id="Phobius"/>
    </source>
</evidence>
<dbReference type="Pfam" id="PF01040">
    <property type="entry name" value="UbiA"/>
    <property type="match status" value="1"/>
</dbReference>
<gene>
    <name evidence="7" type="ordered locus">mlr9393</name>
</gene>
<dbReference type="InterPro" id="IPR000537">
    <property type="entry name" value="UbiA_prenyltransferase"/>
</dbReference>
<dbReference type="GO" id="GO:0005886">
    <property type="term" value="C:plasma membrane"/>
    <property type="evidence" value="ECO:0007669"/>
    <property type="project" value="TreeGrafter"/>
</dbReference>
<dbReference type="InterPro" id="IPR036412">
    <property type="entry name" value="HAD-like_sf"/>
</dbReference>
<dbReference type="GO" id="GO:0009247">
    <property type="term" value="P:glycolipid biosynthetic process"/>
    <property type="evidence" value="ECO:0007669"/>
    <property type="project" value="TreeGrafter"/>
</dbReference>
<organism evidence="7 8">
    <name type="scientific">Mesorhizobium japonicum (strain LMG 29417 / CECT 9101 / MAFF 303099)</name>
    <name type="common">Mesorhizobium loti (strain MAFF 303099)</name>
    <dbReference type="NCBI Taxonomy" id="266835"/>
    <lineage>
        <taxon>Bacteria</taxon>
        <taxon>Pseudomonadati</taxon>
        <taxon>Pseudomonadota</taxon>
        <taxon>Alphaproteobacteria</taxon>
        <taxon>Hyphomicrobiales</taxon>
        <taxon>Phyllobacteriaceae</taxon>
        <taxon>Mesorhizobium</taxon>
    </lineage>
</organism>
<dbReference type="EMBL" id="BA000013">
    <property type="protein sequence ID" value="BAB54997.1"/>
    <property type="molecule type" value="Genomic_DNA"/>
</dbReference>
<dbReference type="Proteomes" id="UP000000552">
    <property type="component" value="Plasmid pMLa"/>
</dbReference>
<dbReference type="PANTHER" id="PTHR11048:SF5">
    <property type="entry name" value="DECAPRENYL-PHOSPHATE PHOSPHORIBOSYLTRANSFERASE"/>
    <property type="match status" value="1"/>
</dbReference>
<keyword evidence="7" id="KW-0614">Plasmid</keyword>
<feature type="transmembrane region" description="Helical" evidence="6">
    <location>
        <begin position="406"/>
        <end position="424"/>
    </location>
</feature>
<evidence type="ECO:0000256" key="5">
    <source>
        <dbReference type="ARBA" id="ARBA00023136"/>
    </source>
</evidence>
<dbReference type="HOGENOM" id="CLU_029423_2_0_5"/>
<reference evidence="7 8" key="1">
    <citation type="journal article" date="2000" name="DNA Res.">
        <title>Complete genome structure of the nitrogen-fixing symbiotic bacterium Mesorhizobium loti.</title>
        <authorList>
            <person name="Kaneko T."/>
            <person name="Nakamura Y."/>
            <person name="Sato S."/>
            <person name="Asamizu E."/>
            <person name="Kato T."/>
            <person name="Sasamoto S."/>
            <person name="Watanabe A."/>
            <person name="Idesawa K."/>
            <person name="Ishikawa A."/>
            <person name="Kawashima K."/>
            <person name="Kimura T."/>
            <person name="Kishida Y."/>
            <person name="Kiyokawa C."/>
            <person name="Kohara M."/>
            <person name="Matsumoto M."/>
            <person name="Matsuno A."/>
            <person name="Mochizuki Y."/>
            <person name="Nakayama S."/>
            <person name="Nakazaki N."/>
            <person name="Shimpo S."/>
            <person name="Sugimoto M."/>
            <person name="Takeuchi C."/>
            <person name="Yamada M."/>
            <person name="Tabata S."/>
        </authorList>
    </citation>
    <scope>NUCLEOTIDE SEQUENCE [LARGE SCALE GENOMIC DNA]</scope>
    <source>
        <strain evidence="8">LMG 29417 / CECT 9101 / MAFF 303099</strain>
        <plasmid evidence="7 8">pMLa</plasmid>
    </source>
</reference>
<evidence type="ECO:0000256" key="2">
    <source>
        <dbReference type="ARBA" id="ARBA00022475"/>
    </source>
</evidence>
<comment type="subcellular location">
    <subcellularLocation>
        <location evidence="1">Membrane</location>
        <topology evidence="1">Multi-pass membrane protein</topology>
    </subcellularLocation>
</comment>
<feature type="transmembrane region" description="Helical" evidence="6">
    <location>
        <begin position="487"/>
        <end position="505"/>
    </location>
</feature>
<protein>
    <submittedName>
        <fullName evidence="7">Nodulation protein NoeC</fullName>
    </submittedName>
</protein>
<dbReference type="PANTHER" id="PTHR11048">
    <property type="entry name" value="PRENYLTRANSFERASES"/>
    <property type="match status" value="1"/>
</dbReference>
<evidence type="ECO:0000256" key="4">
    <source>
        <dbReference type="ARBA" id="ARBA00022989"/>
    </source>
</evidence>
<feature type="transmembrane region" description="Helical" evidence="6">
    <location>
        <begin position="517"/>
        <end position="540"/>
    </location>
</feature>
<dbReference type="NCBIfam" id="NF006088">
    <property type="entry name" value="PRK08238.1"/>
    <property type="match status" value="1"/>
</dbReference>
<evidence type="ECO:0000256" key="3">
    <source>
        <dbReference type="ARBA" id="ARBA00022692"/>
    </source>
</evidence>
<keyword evidence="4 6" id="KW-1133">Transmembrane helix</keyword>
<accession>Q981F8</accession>
<dbReference type="InterPro" id="IPR039653">
    <property type="entry name" value="Prenyltransferase"/>
</dbReference>
<proteinExistence type="predicted"/>
<dbReference type="Gene3D" id="1.10.357.140">
    <property type="entry name" value="UbiA prenyltransferase"/>
    <property type="match status" value="1"/>
</dbReference>
<dbReference type="AlphaFoldDB" id="Q981F8"/>
<dbReference type="KEGG" id="mlo:mlr9393"/>
<dbReference type="GO" id="GO:0016765">
    <property type="term" value="F:transferase activity, transferring alkyl or aryl (other than methyl) groups"/>
    <property type="evidence" value="ECO:0007669"/>
    <property type="project" value="InterPro"/>
</dbReference>
<keyword evidence="5 6" id="KW-0472">Membrane</keyword>
<dbReference type="InterPro" id="IPR023214">
    <property type="entry name" value="HAD_sf"/>
</dbReference>
<feature type="transmembrane region" description="Helical" evidence="6">
    <location>
        <begin position="358"/>
        <end position="374"/>
    </location>
</feature>
<feature type="transmembrane region" description="Helical" evidence="6">
    <location>
        <begin position="285"/>
        <end position="306"/>
    </location>
</feature>
<dbReference type="CDD" id="cd13963">
    <property type="entry name" value="PT_UbiA_2"/>
    <property type="match status" value="1"/>
</dbReference>
<evidence type="ECO:0000313" key="7">
    <source>
        <dbReference type="EMBL" id="BAB54997.1"/>
    </source>
</evidence>
<feature type="transmembrane region" description="Helical" evidence="6">
    <location>
        <begin position="327"/>
        <end position="352"/>
    </location>
</feature>
<dbReference type="InterPro" id="IPR044878">
    <property type="entry name" value="UbiA_sf"/>
</dbReference>
<evidence type="ECO:0000313" key="8">
    <source>
        <dbReference type="Proteomes" id="UP000000552"/>
    </source>
</evidence>
<sequence length="541" mass="59238">MLLFRDAAGAADLLAWVADGPAQSAVVILCPYRTFGADNNFVFDEGAAMKLYKPDLGDEMMMLDLDGFDRQLPLVCDLDGTLIRSDTFHESFFEAFFHSPQHLLRTFPSWFKGRAALKETLANVCSIEPRALPYRAEMLELMRGAKADGREIYLVTAADQSIADSIICHLGGFAGAKGSDGSLNLKSRNKLKWLQASFPEGFIYAGDSAADLPIWEAASGAVLVGNGVKYASQLRKAGVEVRAISPENTNPVKDWLFELRVHQWSKNVLIFVPLFLGHIAGDLHAVLRTIVAFVAFGLIASATYIINDLADLEADRAHATKRFRAIAAGRISVINGFLASIFMLGAGIGVALLLHPQFALAVAAYLVLTLAYSFRLKRYALLDVTVIGALFTLRIVMGQVLNDLAFSPWLLSFSAMFFFSLSLAKRHVEAMRACSKGRDAIKGRGYLPDDWPLTLGYGLASASASIVIMLLFIALEARATQEYHNPAWLYVAPAGVFMWLQRIWLLSHRMGLHDDPIVFALKDKTSLLIGAIIALAFALAV</sequence>
<keyword evidence="2" id="KW-1003">Cell membrane</keyword>
<name>Q981F8_RHILO</name>
<dbReference type="Gene3D" id="3.40.50.1000">
    <property type="entry name" value="HAD superfamily/HAD-like"/>
    <property type="match status" value="1"/>
</dbReference>
<dbReference type="SUPFAM" id="SSF56784">
    <property type="entry name" value="HAD-like"/>
    <property type="match status" value="1"/>
</dbReference>
<feature type="transmembrane region" description="Helical" evidence="6">
    <location>
        <begin position="454"/>
        <end position="475"/>
    </location>
</feature>
<keyword evidence="3 6" id="KW-0812">Transmembrane</keyword>
<dbReference type="CDD" id="cd07519">
    <property type="entry name" value="HAD_PTase"/>
    <property type="match status" value="1"/>
</dbReference>
<geneLocation type="plasmid" evidence="7 8">
    <name>pMLa</name>
</geneLocation>